<sequence>MEARDIDAKENIAGAHMHRRGAAGIDELPDEILMHIFSFLLCLEKRATTSAVSWRWRAVVGDARQSAPGCADSVLSLTPRACLKKAIEFDHAVCMRAALRVCDGPTSRTAPKWAARHGAMRCLGWLRAVGYSLRFGAFDEAAAGGHVKVLDYLKTAGVTRGIAAWRLAAGRGHVNVMDWLRSNRCPYDGRACEDAASNGQLGALAWLHQNGYPWRADACVEAARAGQMSALAWLHENGCPWDDRVVRVAIQGGHLHCLCYAHENQCPMPRTWRWMRRRRHPHVLDYVTEHDLFRGRRNSLQQNKKKDT</sequence>
<dbReference type="Gene3D" id="1.25.40.20">
    <property type="entry name" value="Ankyrin repeat-containing domain"/>
    <property type="match status" value="1"/>
</dbReference>
<dbReference type="PANTHER" id="PTHR46586">
    <property type="entry name" value="ANKYRIN REPEAT-CONTAINING PROTEIN"/>
    <property type="match status" value="1"/>
</dbReference>
<dbReference type="InterPro" id="IPR036770">
    <property type="entry name" value="Ankyrin_rpt-contain_sf"/>
</dbReference>
<gene>
    <name evidence="2" type="ORF">psal_cds_1309</name>
</gene>
<dbReference type="Gene3D" id="1.20.1280.50">
    <property type="match status" value="1"/>
</dbReference>
<dbReference type="PANTHER" id="PTHR46586:SF3">
    <property type="entry name" value="ANKYRIN REPEAT-CONTAINING PROTEIN"/>
    <property type="match status" value="1"/>
</dbReference>
<dbReference type="Proteomes" id="UP000204584">
    <property type="component" value="Segment"/>
</dbReference>
<dbReference type="InterPro" id="IPR052050">
    <property type="entry name" value="SecEffector_AnkRepeat"/>
</dbReference>
<name>S4W5N6_9VIRU</name>
<dbReference type="GeneID" id="16607472"/>
<reference evidence="2 3" key="1">
    <citation type="journal article" date="2013" name="Science">
        <title>Pandoraviruses: amoeba viruses with genomes up to 2.5 Mb reaching that of parasitic eukaryotes.</title>
        <authorList>
            <person name="Philippe N."/>
            <person name="Legendre M."/>
            <person name="Doutre G."/>
            <person name="Coute Y."/>
            <person name="Poirot O."/>
            <person name="Lescot M."/>
            <person name="Arslan D."/>
            <person name="Seltzer V."/>
            <person name="Bertaux L."/>
            <person name="Bruley C."/>
            <person name="Garin J."/>
            <person name="Claverie J.M."/>
            <person name="Abergel C."/>
        </authorList>
    </citation>
    <scope>NUCLEOTIDE SEQUENCE [LARGE SCALE GENOMIC DNA]</scope>
</reference>
<proteinExistence type="predicted"/>
<dbReference type="SUPFAM" id="SSF81383">
    <property type="entry name" value="F-box domain"/>
    <property type="match status" value="1"/>
</dbReference>
<evidence type="ECO:0000259" key="1">
    <source>
        <dbReference type="Pfam" id="PF12937"/>
    </source>
</evidence>
<dbReference type="InterPro" id="IPR036047">
    <property type="entry name" value="F-box-like_dom_sf"/>
</dbReference>
<dbReference type="RefSeq" id="YP_008438764.1">
    <property type="nucleotide sequence ID" value="NC_022098.1"/>
</dbReference>
<keyword evidence="3" id="KW-1185">Reference proteome</keyword>
<accession>S4W5N6</accession>
<dbReference type="InterPro" id="IPR001810">
    <property type="entry name" value="F-box_dom"/>
</dbReference>
<protein>
    <submittedName>
        <fullName evidence="2">F-box domain containing protein</fullName>
    </submittedName>
</protein>
<evidence type="ECO:0000313" key="3">
    <source>
        <dbReference type="Proteomes" id="UP000204584"/>
    </source>
</evidence>
<organism evidence="2 3">
    <name type="scientific">Pandoravirus salinus</name>
    <dbReference type="NCBI Taxonomy" id="1349410"/>
    <lineage>
        <taxon>Viruses</taxon>
        <taxon>Pandoravirus</taxon>
    </lineage>
</organism>
<feature type="domain" description="F-box" evidence="1">
    <location>
        <begin position="25"/>
        <end position="62"/>
    </location>
</feature>
<dbReference type="EMBL" id="KC977571">
    <property type="protein sequence ID" value="AGO85685.1"/>
    <property type="molecule type" value="Genomic_DNA"/>
</dbReference>
<dbReference type="KEGG" id="vg:16607472"/>
<dbReference type="SUPFAM" id="SSF48403">
    <property type="entry name" value="Ankyrin repeat"/>
    <property type="match status" value="1"/>
</dbReference>
<evidence type="ECO:0000313" key="2">
    <source>
        <dbReference type="EMBL" id="AGO85685.1"/>
    </source>
</evidence>
<dbReference type="Pfam" id="PF12937">
    <property type="entry name" value="F-box-like"/>
    <property type="match status" value="1"/>
</dbReference>